<evidence type="ECO:0000256" key="1">
    <source>
        <dbReference type="ARBA" id="ARBA00022664"/>
    </source>
</evidence>
<dbReference type="HOGENOM" id="CLU_015961_0_0_6"/>
<evidence type="ECO:0000256" key="5">
    <source>
        <dbReference type="ARBA" id="ARBA00022884"/>
    </source>
</evidence>
<keyword evidence="5 7" id="KW-0694">RNA-binding</keyword>
<keyword evidence="12" id="KW-0548">Nucleotidyltransferase</keyword>
<dbReference type="EC" id="2.7.7.19" evidence="12"/>
<dbReference type="InterPro" id="IPR052191">
    <property type="entry name" value="tRNA_ntf/polyA_polymerase_I"/>
</dbReference>
<dbReference type="GO" id="GO:0003723">
    <property type="term" value="F:RNA binding"/>
    <property type="evidence" value="ECO:0007669"/>
    <property type="project" value="UniProtKB-KW"/>
</dbReference>
<evidence type="ECO:0000256" key="7">
    <source>
        <dbReference type="RuleBase" id="RU003953"/>
    </source>
</evidence>
<dbReference type="SUPFAM" id="SSF81301">
    <property type="entry name" value="Nucleotidyltransferase"/>
    <property type="match status" value="1"/>
</dbReference>
<evidence type="ECO:0000256" key="4">
    <source>
        <dbReference type="ARBA" id="ARBA00022840"/>
    </source>
</evidence>
<dbReference type="Pfam" id="PF01743">
    <property type="entry name" value="PolyA_pol"/>
    <property type="match status" value="1"/>
</dbReference>
<comment type="similarity">
    <text evidence="7">Belongs to the tRNA nucleotidyltransferase/poly(A) polymerase family.</text>
</comment>
<dbReference type="EMBL" id="AEVO01000009">
    <property type="protein sequence ID" value="EFY07913.1"/>
    <property type="molecule type" value="Genomic_DNA"/>
</dbReference>
<name>E8LHU1_SUCHY</name>
<feature type="domain" description="Poly A polymerase head" evidence="9">
    <location>
        <begin position="1"/>
        <end position="120"/>
    </location>
</feature>
<dbReference type="Pfam" id="PF12626">
    <property type="entry name" value="PolyA_pol_arg_C"/>
    <property type="match status" value="1"/>
</dbReference>
<evidence type="ECO:0000259" key="11">
    <source>
        <dbReference type="Pfam" id="PF12627"/>
    </source>
</evidence>
<accession>E8LHU1</accession>
<dbReference type="SUPFAM" id="SSF81891">
    <property type="entry name" value="Poly A polymerase C-terminal region-like"/>
    <property type="match status" value="1"/>
</dbReference>
<dbReference type="PANTHER" id="PTHR43051">
    <property type="entry name" value="POLYNUCLEOTIDE ADENYLYLTRANSFERASE FAMILY PROTEIN"/>
    <property type="match status" value="1"/>
</dbReference>
<dbReference type="Pfam" id="PF12627">
    <property type="entry name" value="PolyA_pol_RNAbd"/>
    <property type="match status" value="1"/>
</dbReference>
<feature type="region of interest" description="Disordered" evidence="8">
    <location>
        <begin position="370"/>
        <end position="405"/>
    </location>
</feature>
<organism evidence="12 13">
    <name type="scientific">Succinatimonas hippei (strain DSM 22608 / JCM 16073 / KCTC 15190 / YIT 12066)</name>
    <dbReference type="NCBI Taxonomy" id="762983"/>
    <lineage>
        <taxon>Bacteria</taxon>
        <taxon>Pseudomonadati</taxon>
        <taxon>Pseudomonadota</taxon>
        <taxon>Gammaproteobacteria</taxon>
        <taxon>Aeromonadales</taxon>
        <taxon>Succinivibrionaceae</taxon>
        <taxon>Succinatimonas</taxon>
    </lineage>
</organism>
<evidence type="ECO:0000259" key="9">
    <source>
        <dbReference type="Pfam" id="PF01743"/>
    </source>
</evidence>
<evidence type="ECO:0000313" key="12">
    <source>
        <dbReference type="EMBL" id="EFY07913.1"/>
    </source>
</evidence>
<evidence type="ECO:0000256" key="3">
    <source>
        <dbReference type="ARBA" id="ARBA00022741"/>
    </source>
</evidence>
<keyword evidence="6" id="KW-0804">Transcription</keyword>
<dbReference type="InterPro" id="IPR032828">
    <property type="entry name" value="PolyA_RNA-bd"/>
</dbReference>
<dbReference type="InterPro" id="IPR010206">
    <property type="entry name" value="PolA_pol_I"/>
</dbReference>
<dbReference type="InterPro" id="IPR043519">
    <property type="entry name" value="NT_sf"/>
</dbReference>
<dbReference type="Gene3D" id="3.30.460.10">
    <property type="entry name" value="Beta Polymerase, domain 2"/>
    <property type="match status" value="1"/>
</dbReference>
<proteinExistence type="inferred from homology"/>
<dbReference type="GO" id="GO:0005524">
    <property type="term" value="F:ATP binding"/>
    <property type="evidence" value="ECO:0007669"/>
    <property type="project" value="UniProtKB-KW"/>
</dbReference>
<keyword evidence="2 7" id="KW-0808">Transferase</keyword>
<gene>
    <name evidence="12" type="primary">pcnB</name>
    <name evidence="12" type="ORF">HMPREF9444_00254</name>
</gene>
<keyword evidence="3" id="KW-0547">Nucleotide-binding</keyword>
<feature type="domain" description="tRNA nucleotidyltransferase/poly(A) polymerase RNA and SrmB- binding" evidence="11">
    <location>
        <begin position="148"/>
        <end position="208"/>
    </location>
</feature>
<comment type="caution">
    <text evidence="12">The sequence shown here is derived from an EMBL/GenBank/DDBJ whole genome shotgun (WGS) entry which is preliminary data.</text>
</comment>
<dbReference type="eggNOG" id="COG0617">
    <property type="taxonomic scope" value="Bacteria"/>
</dbReference>
<evidence type="ECO:0000256" key="6">
    <source>
        <dbReference type="ARBA" id="ARBA00023163"/>
    </source>
</evidence>
<evidence type="ECO:0000313" key="13">
    <source>
        <dbReference type="Proteomes" id="UP000018458"/>
    </source>
</evidence>
<dbReference type="InterPro" id="IPR025866">
    <property type="entry name" value="PolyA_pol_arg_C_dom"/>
</dbReference>
<sequence>MLLGKVPKDFDISTNATPEQVHRLFRNSRIIGRRFKIVHVVFGQEIIEVTTFRSAVNGNLGRNQIQNDDGMLIRDNSYGKTLEEDATRRDFTINAIYYDISNFTLIDFHGGLYDLNNGIIDIIGDPHTRYQEDPVRMIRAVRFSAKLGFKISKRTADPIKTHSALLLNVSNARMFDEVNKLFLTGHGLQSFHKLRDFGLFNLLFPGLDGFIENKDYQAFVEYALASSDQRFAQQKRNMPHFLYTIMFLGKFRALMIKHYELNESRIHQVADDVIADEICQEMLMEQNAVTALPWQVSADIRKLLKSQNELLNIHDQNAVAAMAESNILRASFDIFKLRAKFEPYLSPYIRFWQPYYDRSSQRAEQRRALFNKKEDQTSANAKGKQKKNKPAEKNEGYKREKATSRAERLAKARAWRAAMHLDP</sequence>
<dbReference type="InterPro" id="IPR002646">
    <property type="entry name" value="PolA_pol_head_dom"/>
</dbReference>
<dbReference type="GO" id="GO:1990817">
    <property type="term" value="F:poly(A) RNA polymerase activity"/>
    <property type="evidence" value="ECO:0007669"/>
    <property type="project" value="UniProtKB-EC"/>
</dbReference>
<dbReference type="Gene3D" id="1.10.3090.10">
    <property type="entry name" value="cca-adding enzyme, domain 2"/>
    <property type="match status" value="1"/>
</dbReference>
<reference evidence="12 13" key="1">
    <citation type="submission" date="2011-01" db="EMBL/GenBank/DDBJ databases">
        <authorList>
            <person name="Weinstock G."/>
            <person name="Sodergren E."/>
            <person name="Clifton S."/>
            <person name="Fulton L."/>
            <person name="Fulton B."/>
            <person name="Courtney L."/>
            <person name="Fronick C."/>
            <person name="Harrison M."/>
            <person name="Strong C."/>
            <person name="Farmer C."/>
            <person name="Delahaunty K."/>
            <person name="Markovic C."/>
            <person name="Hall O."/>
            <person name="Minx P."/>
            <person name="Tomlinson C."/>
            <person name="Mitreva M."/>
            <person name="Hou S."/>
            <person name="Chen J."/>
            <person name="Wollam A."/>
            <person name="Pepin K.H."/>
            <person name="Johnson M."/>
            <person name="Bhonagiri V."/>
            <person name="Zhang X."/>
            <person name="Suruliraj S."/>
            <person name="Warren W."/>
            <person name="Chinwalla A."/>
            <person name="Mardis E.R."/>
            <person name="Wilson R.K."/>
        </authorList>
    </citation>
    <scope>NUCLEOTIDE SEQUENCE [LARGE SCALE GENOMIC DNA]</scope>
    <source>
        <strain evidence="13">DSM 22608 / JCM 16073 / KCTC 15190 / YIT 12066</strain>
    </source>
</reference>
<keyword evidence="4" id="KW-0067">ATP-binding</keyword>
<dbReference type="GO" id="GO:0006397">
    <property type="term" value="P:mRNA processing"/>
    <property type="evidence" value="ECO:0007669"/>
    <property type="project" value="UniProtKB-KW"/>
</dbReference>
<protein>
    <submittedName>
        <fullName evidence="12">Poly(A) polymerase</fullName>
        <ecNumber evidence="12">2.7.7.19</ecNumber>
    </submittedName>
</protein>
<evidence type="ECO:0000259" key="10">
    <source>
        <dbReference type="Pfam" id="PF12626"/>
    </source>
</evidence>
<dbReference type="Proteomes" id="UP000018458">
    <property type="component" value="Unassembled WGS sequence"/>
</dbReference>
<dbReference type="NCBIfam" id="TIGR01942">
    <property type="entry name" value="pcnB"/>
    <property type="match status" value="1"/>
</dbReference>
<evidence type="ECO:0000256" key="8">
    <source>
        <dbReference type="SAM" id="MobiDB-lite"/>
    </source>
</evidence>
<evidence type="ECO:0000256" key="2">
    <source>
        <dbReference type="ARBA" id="ARBA00022679"/>
    </source>
</evidence>
<dbReference type="AlphaFoldDB" id="E8LHU1"/>
<feature type="compositionally biased region" description="Basic and acidic residues" evidence="8">
    <location>
        <begin position="389"/>
        <end position="405"/>
    </location>
</feature>
<dbReference type="STRING" id="762983.HMPREF9444_00254"/>
<dbReference type="CDD" id="cd05398">
    <property type="entry name" value="NT_ClassII-CCAase"/>
    <property type="match status" value="1"/>
</dbReference>
<dbReference type="GO" id="GO:0043633">
    <property type="term" value="P:polyadenylation-dependent RNA catabolic process"/>
    <property type="evidence" value="ECO:0007669"/>
    <property type="project" value="InterPro"/>
</dbReference>
<feature type="domain" description="Polymerase A arginine-rich C-terminal" evidence="10">
    <location>
        <begin position="280"/>
        <end position="387"/>
    </location>
</feature>
<keyword evidence="1" id="KW-0507">mRNA processing</keyword>
<dbReference type="PANTHER" id="PTHR43051:SF1">
    <property type="entry name" value="POLYNUCLEOTIDE ADENYLYLTRANSFERASE FAMILY PROTEIN"/>
    <property type="match status" value="1"/>
</dbReference>
<keyword evidence="13" id="KW-1185">Reference proteome</keyword>